<dbReference type="CDD" id="cd04301">
    <property type="entry name" value="NAT_SF"/>
    <property type="match status" value="1"/>
</dbReference>
<feature type="domain" description="N-acetyltransferase" evidence="3">
    <location>
        <begin position="2"/>
        <end position="163"/>
    </location>
</feature>
<evidence type="ECO:0000259" key="3">
    <source>
        <dbReference type="PROSITE" id="PS51186"/>
    </source>
</evidence>
<accession>A0A383C7Y0</accession>
<dbReference type="PROSITE" id="PS51186">
    <property type="entry name" value="GNAT"/>
    <property type="match status" value="1"/>
</dbReference>
<evidence type="ECO:0000256" key="1">
    <source>
        <dbReference type="ARBA" id="ARBA00022679"/>
    </source>
</evidence>
<dbReference type="SUPFAM" id="SSF55729">
    <property type="entry name" value="Acyl-CoA N-acyltransferases (Nat)"/>
    <property type="match status" value="1"/>
</dbReference>
<dbReference type="EMBL" id="UINC01206739">
    <property type="protein sequence ID" value="SVE28506.1"/>
    <property type="molecule type" value="Genomic_DNA"/>
</dbReference>
<dbReference type="Pfam" id="PF00583">
    <property type="entry name" value="Acetyltransf_1"/>
    <property type="match status" value="1"/>
</dbReference>
<dbReference type="InterPro" id="IPR000182">
    <property type="entry name" value="GNAT_dom"/>
</dbReference>
<dbReference type="PANTHER" id="PTHR43420:SF43">
    <property type="entry name" value="SPERMINE_SPERMIDINE ACETYLTRANSFERASE"/>
    <property type="match status" value="1"/>
</dbReference>
<name>A0A383C7Y0_9ZZZZ</name>
<keyword evidence="2" id="KW-0012">Acyltransferase</keyword>
<evidence type="ECO:0000313" key="4">
    <source>
        <dbReference type="EMBL" id="SVE28506.1"/>
    </source>
</evidence>
<organism evidence="4">
    <name type="scientific">marine metagenome</name>
    <dbReference type="NCBI Taxonomy" id="408172"/>
    <lineage>
        <taxon>unclassified sequences</taxon>
        <taxon>metagenomes</taxon>
        <taxon>ecological metagenomes</taxon>
    </lineage>
</organism>
<sequence>MIKVRIARETDFQDIAQVYIETWRDSYAGTLPDRVLIDMKKEKLVVSFSQTLQHHSEVLVVAEDIKEGIIGMGSAGRNRDRCSKYLGEIYTLYVHPSHQNKGVGKMLLSHLFSELTKFNIDSSIIWVLAGNPSRFFYEVMGGKMTGVREETLWDTALKEISYGWINLCETIGNQTWHQHQRRDD</sequence>
<dbReference type="PANTHER" id="PTHR43420">
    <property type="entry name" value="ACETYLTRANSFERASE"/>
    <property type="match status" value="1"/>
</dbReference>
<gene>
    <name evidence="4" type="ORF">METZ01_LOCUS481360</name>
</gene>
<reference evidence="4" key="1">
    <citation type="submission" date="2018-05" db="EMBL/GenBank/DDBJ databases">
        <authorList>
            <person name="Lanie J.A."/>
            <person name="Ng W.-L."/>
            <person name="Kazmierczak K.M."/>
            <person name="Andrzejewski T.M."/>
            <person name="Davidsen T.M."/>
            <person name="Wayne K.J."/>
            <person name="Tettelin H."/>
            <person name="Glass J.I."/>
            <person name="Rusch D."/>
            <person name="Podicherti R."/>
            <person name="Tsui H.-C.T."/>
            <person name="Winkler M.E."/>
        </authorList>
    </citation>
    <scope>NUCLEOTIDE SEQUENCE</scope>
</reference>
<dbReference type="InterPro" id="IPR050680">
    <property type="entry name" value="YpeA/RimI_acetyltransf"/>
</dbReference>
<dbReference type="Gene3D" id="3.40.630.30">
    <property type="match status" value="1"/>
</dbReference>
<proteinExistence type="predicted"/>
<dbReference type="GO" id="GO:0016747">
    <property type="term" value="F:acyltransferase activity, transferring groups other than amino-acyl groups"/>
    <property type="evidence" value="ECO:0007669"/>
    <property type="project" value="InterPro"/>
</dbReference>
<evidence type="ECO:0000256" key="2">
    <source>
        <dbReference type="ARBA" id="ARBA00023315"/>
    </source>
</evidence>
<protein>
    <recommendedName>
        <fullName evidence="3">N-acetyltransferase domain-containing protein</fullName>
    </recommendedName>
</protein>
<dbReference type="AlphaFoldDB" id="A0A383C7Y0"/>
<dbReference type="InterPro" id="IPR016181">
    <property type="entry name" value="Acyl_CoA_acyltransferase"/>
</dbReference>
<keyword evidence="1" id="KW-0808">Transferase</keyword>